<dbReference type="SUPFAM" id="SSF50911">
    <property type="entry name" value="Mannose 6-phosphate receptor domain"/>
    <property type="match status" value="1"/>
</dbReference>
<comment type="similarity">
    <text evidence="2">Belongs to the OS-9 family.</text>
</comment>
<dbReference type="GO" id="GO:0030968">
    <property type="term" value="P:endoplasmic reticulum unfolded protein response"/>
    <property type="evidence" value="ECO:0007669"/>
    <property type="project" value="InterPro"/>
</dbReference>
<evidence type="ECO:0000256" key="8">
    <source>
        <dbReference type="SAM" id="MobiDB-lite"/>
    </source>
</evidence>
<dbReference type="GO" id="GO:0005788">
    <property type="term" value="C:endoplasmic reticulum lumen"/>
    <property type="evidence" value="ECO:0007669"/>
    <property type="project" value="TreeGrafter"/>
</dbReference>
<dbReference type="Pfam" id="PF07915">
    <property type="entry name" value="PRKCSH"/>
    <property type="match status" value="1"/>
</dbReference>
<evidence type="ECO:0000256" key="5">
    <source>
        <dbReference type="ARBA" id="ARBA00022734"/>
    </source>
</evidence>
<dbReference type="PROSITE" id="PS51914">
    <property type="entry name" value="MRH"/>
    <property type="match status" value="1"/>
</dbReference>
<dbReference type="EMBL" id="JACAZE010000001">
    <property type="protein sequence ID" value="KAF7322904.1"/>
    <property type="molecule type" value="Genomic_DNA"/>
</dbReference>
<organism evidence="10 11">
    <name type="scientific">Mycena chlorophos</name>
    <name type="common">Agaric fungus</name>
    <name type="synonym">Agaricus chlorophos</name>
    <dbReference type="NCBI Taxonomy" id="658473"/>
    <lineage>
        <taxon>Eukaryota</taxon>
        <taxon>Fungi</taxon>
        <taxon>Dikarya</taxon>
        <taxon>Basidiomycota</taxon>
        <taxon>Agaricomycotina</taxon>
        <taxon>Agaricomycetes</taxon>
        <taxon>Agaricomycetidae</taxon>
        <taxon>Agaricales</taxon>
        <taxon>Marasmiineae</taxon>
        <taxon>Mycenaceae</taxon>
        <taxon>Mycena</taxon>
    </lineage>
</organism>
<proteinExistence type="inferred from homology"/>
<name>A0A8H6WLD1_MYCCL</name>
<dbReference type="Gene3D" id="2.70.130.10">
    <property type="entry name" value="Mannose-6-phosphate receptor binding domain"/>
    <property type="match status" value="1"/>
</dbReference>
<evidence type="ECO:0000256" key="4">
    <source>
        <dbReference type="ARBA" id="ARBA00022729"/>
    </source>
</evidence>
<dbReference type="Proteomes" id="UP000613580">
    <property type="component" value="Unassembled WGS sequence"/>
</dbReference>
<evidence type="ECO:0000256" key="7">
    <source>
        <dbReference type="ARBA" id="ARBA00023157"/>
    </source>
</evidence>
<evidence type="ECO:0000256" key="6">
    <source>
        <dbReference type="ARBA" id="ARBA00022824"/>
    </source>
</evidence>
<gene>
    <name evidence="10" type="ORF">HMN09_00069900</name>
</gene>
<dbReference type="InterPro" id="IPR044865">
    <property type="entry name" value="MRH_dom"/>
</dbReference>
<evidence type="ECO:0000313" key="10">
    <source>
        <dbReference type="EMBL" id="KAF7322904.1"/>
    </source>
</evidence>
<keyword evidence="5" id="KW-0430">Lectin</keyword>
<dbReference type="PANTHER" id="PTHR15414">
    <property type="entry name" value="OS-9-RELATED"/>
    <property type="match status" value="1"/>
</dbReference>
<keyword evidence="4" id="KW-0732">Signal</keyword>
<sequence>MLLLLSFILLVEARLHSLPDDTHAFPKYKVDFLTNLPVPNHTVNRWLANGLRGGIQEFLEDIPPPPPSLGDPDAQIPLSDDVSIPSHDEYSLEHLKMGATEYICLIPKPLDPPVVDETIEDVTPAHSWSLLNPLKCLYHRQPWFTYSYCHNQEIRQFREIIKVPSLTSGPHQPEEDPNWESYTLGRAPPAGTDLSVADQNAAAANLELAQSANSRYLVQRWGDGTPCDKTGKPREVEVQFHCSMTTTDTIAFVREARTCSYVLVVHTPRLCGEPGFMAERDLTEQALISCREVIAGNPPSKSPNNVPPASDYPVWNPHRKPVLPQPKEGSHAEKYSEVIRKTLDAIRGMQTGDLELEMMEDGEGGFIVQIVDDIPMDVDQVLELDLDDENALEHVAQALKAMQRKAAKDDEDDDDIERDPLSL</sequence>
<evidence type="ECO:0000256" key="1">
    <source>
        <dbReference type="ARBA" id="ARBA00004367"/>
    </source>
</evidence>
<dbReference type="GO" id="GO:0005789">
    <property type="term" value="C:endoplasmic reticulum membrane"/>
    <property type="evidence" value="ECO:0007669"/>
    <property type="project" value="UniProtKB-SubCell"/>
</dbReference>
<dbReference type="InterPro" id="IPR012913">
    <property type="entry name" value="OS9-like_dom"/>
</dbReference>
<accession>A0A8H6WLD1</accession>
<dbReference type="PANTHER" id="PTHR15414:SF0">
    <property type="entry name" value="ENDOPLASMIC RETICULUM LECTIN 1"/>
    <property type="match status" value="1"/>
</dbReference>
<comment type="subcellular location">
    <subcellularLocation>
        <location evidence="1">Endoplasmic reticulum membrane</location>
        <topology evidence="1">Peripheral membrane protein</topology>
        <orientation evidence="1">Lumenal side</orientation>
    </subcellularLocation>
</comment>
<dbReference type="GO" id="GO:0030970">
    <property type="term" value="P:retrograde protein transport, ER to cytosol"/>
    <property type="evidence" value="ECO:0007669"/>
    <property type="project" value="TreeGrafter"/>
</dbReference>
<evidence type="ECO:0000256" key="2">
    <source>
        <dbReference type="ARBA" id="ARBA00009918"/>
    </source>
</evidence>
<dbReference type="GO" id="GO:0030246">
    <property type="term" value="F:carbohydrate binding"/>
    <property type="evidence" value="ECO:0007669"/>
    <property type="project" value="UniProtKB-KW"/>
</dbReference>
<dbReference type="AlphaFoldDB" id="A0A8H6WLD1"/>
<dbReference type="OrthoDB" id="448954at2759"/>
<keyword evidence="11" id="KW-1185">Reference proteome</keyword>
<feature type="domain" description="MRH" evidence="9">
    <location>
        <begin position="134"/>
        <end position="273"/>
    </location>
</feature>
<evidence type="ECO:0000256" key="3">
    <source>
        <dbReference type="ARBA" id="ARBA00018727"/>
    </source>
</evidence>
<evidence type="ECO:0000313" key="11">
    <source>
        <dbReference type="Proteomes" id="UP000613580"/>
    </source>
</evidence>
<reference evidence="10" key="1">
    <citation type="submission" date="2020-05" db="EMBL/GenBank/DDBJ databases">
        <title>Mycena genomes resolve the evolution of fungal bioluminescence.</title>
        <authorList>
            <person name="Tsai I.J."/>
        </authorList>
    </citation>
    <scope>NUCLEOTIDE SEQUENCE</scope>
    <source>
        <strain evidence="10">110903Hualien_Pintung</strain>
    </source>
</reference>
<keyword evidence="7" id="KW-1015">Disulfide bond</keyword>
<comment type="caution">
    <text evidence="10">The sequence shown here is derived from an EMBL/GenBank/DDBJ whole genome shotgun (WGS) entry which is preliminary data.</text>
</comment>
<evidence type="ECO:0000259" key="9">
    <source>
        <dbReference type="PROSITE" id="PS51914"/>
    </source>
</evidence>
<keyword evidence="6" id="KW-0256">Endoplasmic reticulum</keyword>
<dbReference type="InterPro" id="IPR045149">
    <property type="entry name" value="OS-9-like"/>
</dbReference>
<feature type="region of interest" description="Disordered" evidence="8">
    <location>
        <begin position="403"/>
        <end position="423"/>
    </location>
</feature>
<protein>
    <recommendedName>
        <fullName evidence="3">Protein OS-9 homolog</fullName>
    </recommendedName>
</protein>
<dbReference type="InterPro" id="IPR009011">
    <property type="entry name" value="Man6P_isomerase_rcpt-bd_dom_sf"/>
</dbReference>